<reference evidence="16" key="1">
    <citation type="submission" date="2015-04" db="EMBL/GenBank/DDBJ databases">
        <authorList>
            <person name="Schardt J."/>
            <person name="Mueller-Herbst S."/>
            <person name="Scherer S."/>
            <person name="Huptas C."/>
        </authorList>
    </citation>
    <scope>NUCLEOTIDE SEQUENCE [LARGE SCALE GENOMIC DNA]</scope>
    <source>
        <strain evidence="16">Kiel-L1</strain>
    </source>
</reference>
<dbReference type="Gene3D" id="3.30.590.20">
    <property type="match status" value="1"/>
</dbReference>
<comment type="caution">
    <text evidence="15">The sequence shown here is derived from an EMBL/GenBank/DDBJ whole genome shotgun (WGS) entry which is preliminary data.</text>
</comment>
<dbReference type="NCBIfam" id="NF002688">
    <property type="entry name" value="PRK02471.1"/>
    <property type="match status" value="1"/>
</dbReference>
<evidence type="ECO:0000313" key="16">
    <source>
        <dbReference type="Proteomes" id="UP000257055"/>
    </source>
</evidence>
<evidence type="ECO:0000256" key="7">
    <source>
        <dbReference type="ARBA" id="ARBA00022741"/>
    </source>
</evidence>
<dbReference type="HAMAP" id="MF_00782">
    <property type="entry name" value="Glut_biosynth"/>
    <property type="match status" value="1"/>
</dbReference>
<dbReference type="PROSITE" id="PS50975">
    <property type="entry name" value="ATP_GRASP"/>
    <property type="match status" value="1"/>
</dbReference>
<comment type="cofactor">
    <cofactor evidence="2">
        <name>Mg(2+)</name>
        <dbReference type="ChEBI" id="CHEBI:18420"/>
    </cofactor>
</comment>
<keyword evidence="8 13" id="KW-0067">ATP-binding</keyword>
<protein>
    <recommendedName>
        <fullName evidence="13">Glutathione biosynthesis bifunctional protein GshAB</fullName>
    </recommendedName>
    <alternativeName>
        <fullName evidence="13">Gamma-GCS-GS</fullName>
        <shortName evidence="13">GCS-GS</shortName>
    </alternativeName>
    <domain>
        <recommendedName>
            <fullName evidence="13">Glutamate--cysteine ligase</fullName>
            <ecNumber evidence="13">6.3.2.2</ecNumber>
        </recommendedName>
        <alternativeName>
            <fullName evidence="13">Gamma-ECS</fullName>
            <shortName evidence="13">GCS</shortName>
        </alternativeName>
        <alternativeName>
            <fullName evidence="13">Gamma-glutamylcysteine synthetase</fullName>
        </alternativeName>
    </domain>
    <domain>
        <recommendedName>
            <fullName evidence="13">Glutathione synthetase</fullName>
            <ecNumber evidence="13">6.3.2.3</ecNumber>
        </recommendedName>
        <alternativeName>
            <fullName evidence="13">GSH synthetase</fullName>
            <shortName evidence="13">GS</shortName>
            <shortName evidence="13">GSH-S</shortName>
            <shortName evidence="13">GSHase</shortName>
        </alternativeName>
        <alternativeName>
            <fullName evidence="13">Glutathione synthase</fullName>
        </alternativeName>
    </domain>
</protein>
<dbReference type="InterPro" id="IPR040657">
    <property type="entry name" value="GshAB_ATP-grasp"/>
</dbReference>
<accession>A0A3D8TTW1</accession>
<dbReference type="Pfam" id="PF04262">
    <property type="entry name" value="Glu_cys_ligase"/>
    <property type="match status" value="1"/>
</dbReference>
<gene>
    <name evidence="13" type="primary">gshAB</name>
    <name evidence="13" type="synonym">gshF</name>
    <name evidence="15" type="ORF">UR08_10105</name>
</gene>
<dbReference type="EC" id="6.3.2.3" evidence="13"/>
<evidence type="ECO:0000256" key="13">
    <source>
        <dbReference type="HAMAP-Rule" id="MF_00782"/>
    </source>
</evidence>
<keyword evidence="6" id="KW-0479">Metal-binding</keyword>
<sequence length="779" mass="88400">MINLDQPLLAYLQDDPKLAKQVFSGHFGLEKENLRVTPSGQLALTPHPAVFGKKEDNPLIKTDFSESQIEMITPVCDSVEEVYEAVSNLHHIVTLALENDELLWPNSNPPLIPEEEKIPIAVYDDGANSSSRQYREHLAKEYGKKIQLLSGTHFNFSFSDTLLKELFNAFHTETESYQDFKNRVYLKTAKYFMKNRWLLVYLTGAGPAYMESFTKIASEEPASEGAQLIKEGISLRNSSSGYKNKESLHINYDTFDGYITTIREHIEAGQINSMREFYNPIRLKNSHTDQSLDGLAEKGVEYLEIRSIDLDPLEEVGIAKETLHFLQLFLLTGLLSEDMELCPNNQEVADRNEEITALFGLSHPTLTDCSGKRVPFVEAGMAELDKIEQILDLLAPKNKVLHNVLAKQKDRLLYAEKTIAAQVVTNIKQRGYLSYHLDVARDSFEQADLEAYRFIGAEDLELSTQIVWKAAWKKGVSVEILDRAENFLRLSKKGHTELVKQATKTSRDNYISVLLMENKVVTKKILAENGIRVPFGENFTDIEVALESYAHFKGKQIVVKPKSTNYGLGISIFKDDFNQDVFHEALKIAFSYDESVIIEEFIPGDEYRFLVIGDQIEAVLQRVPANVIGDGVHTIAELVDEKNDDPLRGTDHLKPLEKILKGPEETLMLSLHHLNWDSIPERDRVIYLRENSNISTGGDSIDVTDEMDDYYKDMAIKAAKVADAKFCGVDIIVPPNPTDYERAAIIELNFNPAIQMHTFPYEGKRRMIGDRIIDYLFNE</sequence>
<dbReference type="RefSeq" id="WP_115753524.1">
    <property type="nucleotide sequence ID" value="NZ_LARY01000002.1"/>
</dbReference>
<dbReference type="GO" id="GO:0004357">
    <property type="term" value="F:glutamate-cysteine ligase activity"/>
    <property type="evidence" value="ECO:0007669"/>
    <property type="project" value="UniProtKB-UniRule"/>
</dbReference>
<evidence type="ECO:0000256" key="2">
    <source>
        <dbReference type="ARBA" id="ARBA00001946"/>
    </source>
</evidence>
<dbReference type="GO" id="GO:0004363">
    <property type="term" value="F:glutathione synthase activity"/>
    <property type="evidence" value="ECO:0007669"/>
    <property type="project" value="UniProtKB-UniRule"/>
</dbReference>
<keyword evidence="4 13" id="KW-0436">Ligase</keyword>
<keyword evidence="5 13" id="KW-0317">Glutathione biosynthesis</keyword>
<feature type="region of interest" description="Glutamate--cysteine ligase" evidence="13">
    <location>
        <begin position="1"/>
        <end position="357"/>
    </location>
</feature>
<evidence type="ECO:0000256" key="3">
    <source>
        <dbReference type="ARBA" id="ARBA00005006"/>
    </source>
</evidence>
<comment type="subunit">
    <text evidence="13">Monomer.</text>
</comment>
<comment type="pathway">
    <text evidence="3 13">Sulfur metabolism; glutathione biosynthesis; glutathione from L-cysteine and L-glutamate: step 1/2.</text>
</comment>
<comment type="similarity">
    <text evidence="13">In the N-terminal section; belongs to the glutamate--cysteine ligase type 1 family. Type 2 subfamily.</text>
</comment>
<evidence type="ECO:0000256" key="10">
    <source>
        <dbReference type="ARBA" id="ARBA00023211"/>
    </source>
</evidence>
<dbReference type="InterPro" id="IPR006335">
    <property type="entry name" value="Glut_biosynth"/>
</dbReference>
<name>A0A3D8TTW1_9LIST</name>
<dbReference type="InterPro" id="IPR011761">
    <property type="entry name" value="ATP-grasp"/>
</dbReference>
<dbReference type="SUPFAM" id="SSF55931">
    <property type="entry name" value="Glutamine synthetase/guanido kinase"/>
    <property type="match status" value="1"/>
</dbReference>
<evidence type="ECO:0000313" key="15">
    <source>
        <dbReference type="EMBL" id="RDX01266.1"/>
    </source>
</evidence>
<evidence type="ECO:0000256" key="5">
    <source>
        <dbReference type="ARBA" id="ARBA00022684"/>
    </source>
</evidence>
<evidence type="ECO:0000256" key="12">
    <source>
        <dbReference type="ARBA" id="ARBA00048819"/>
    </source>
</evidence>
<dbReference type="PANTHER" id="PTHR38761:SF1">
    <property type="entry name" value="GLUTAMATE--CYSTEINE LIGASE"/>
    <property type="match status" value="1"/>
</dbReference>
<keyword evidence="11 13" id="KW-0511">Multifunctional enzyme</keyword>
<keyword evidence="10" id="KW-0464">Manganese</keyword>
<evidence type="ECO:0000256" key="6">
    <source>
        <dbReference type="ARBA" id="ARBA00022723"/>
    </source>
</evidence>
<dbReference type="GO" id="GO:0046872">
    <property type="term" value="F:metal ion binding"/>
    <property type="evidence" value="ECO:0007669"/>
    <property type="project" value="UniProtKB-KW"/>
</dbReference>
<dbReference type="Gene3D" id="3.30.470.20">
    <property type="entry name" value="ATP-grasp fold, B domain"/>
    <property type="match status" value="2"/>
</dbReference>
<organism evidence="15 16">
    <name type="scientific">Listeria kieliensis</name>
    <dbReference type="NCBI Taxonomy" id="1621700"/>
    <lineage>
        <taxon>Bacteria</taxon>
        <taxon>Bacillati</taxon>
        <taxon>Bacillota</taxon>
        <taxon>Bacilli</taxon>
        <taxon>Bacillales</taxon>
        <taxon>Listeriaceae</taxon>
        <taxon>Listeria</taxon>
    </lineage>
</organism>
<dbReference type="Pfam" id="PF01071">
    <property type="entry name" value="GARS_A"/>
    <property type="match status" value="1"/>
</dbReference>
<comment type="catalytic activity">
    <reaction evidence="12 13">
        <text>L-cysteine + L-glutamate + ATP = gamma-L-glutamyl-L-cysteine + ADP + phosphate + H(+)</text>
        <dbReference type="Rhea" id="RHEA:13285"/>
        <dbReference type="ChEBI" id="CHEBI:15378"/>
        <dbReference type="ChEBI" id="CHEBI:29985"/>
        <dbReference type="ChEBI" id="CHEBI:30616"/>
        <dbReference type="ChEBI" id="CHEBI:35235"/>
        <dbReference type="ChEBI" id="CHEBI:43474"/>
        <dbReference type="ChEBI" id="CHEBI:58173"/>
        <dbReference type="ChEBI" id="CHEBI:456216"/>
        <dbReference type="EC" id="6.3.2.2"/>
    </reaction>
</comment>
<dbReference type="UniPathway" id="UPA00142">
    <property type="reaction ID" value="UER00209"/>
</dbReference>
<dbReference type="GO" id="GO:0005524">
    <property type="term" value="F:ATP binding"/>
    <property type="evidence" value="ECO:0007669"/>
    <property type="project" value="UniProtKB-UniRule"/>
</dbReference>
<proteinExistence type="inferred from homology"/>
<evidence type="ECO:0000259" key="14">
    <source>
        <dbReference type="PROSITE" id="PS50975"/>
    </source>
</evidence>
<dbReference type="InterPro" id="IPR013815">
    <property type="entry name" value="ATP_grasp_subdomain_1"/>
</dbReference>
<evidence type="ECO:0000256" key="1">
    <source>
        <dbReference type="ARBA" id="ARBA00001936"/>
    </source>
</evidence>
<comment type="cofactor">
    <cofactor evidence="1">
        <name>Mn(2+)</name>
        <dbReference type="ChEBI" id="CHEBI:29035"/>
    </cofactor>
</comment>
<dbReference type="EC" id="6.3.2.2" evidence="13"/>
<dbReference type="Pfam" id="PF18419">
    <property type="entry name" value="ATP-grasp_6"/>
    <property type="match status" value="1"/>
</dbReference>
<comment type="catalytic activity">
    <reaction evidence="13">
        <text>gamma-L-glutamyl-L-cysteine + glycine + ATP = glutathione + ADP + phosphate + H(+)</text>
        <dbReference type="Rhea" id="RHEA:13557"/>
        <dbReference type="ChEBI" id="CHEBI:15378"/>
        <dbReference type="ChEBI" id="CHEBI:30616"/>
        <dbReference type="ChEBI" id="CHEBI:43474"/>
        <dbReference type="ChEBI" id="CHEBI:57305"/>
        <dbReference type="ChEBI" id="CHEBI:57925"/>
        <dbReference type="ChEBI" id="CHEBI:58173"/>
        <dbReference type="ChEBI" id="CHEBI:456216"/>
        <dbReference type="EC" id="6.3.2.3"/>
    </reaction>
</comment>
<comment type="function">
    <text evidence="13">Synthesizes glutathione from L-glutamate and L-cysteine via gamma-L-glutamyl-L-cysteine.</text>
</comment>
<dbReference type="GO" id="GO:0005829">
    <property type="term" value="C:cytosol"/>
    <property type="evidence" value="ECO:0007669"/>
    <property type="project" value="TreeGrafter"/>
</dbReference>
<dbReference type="EMBL" id="LARY01000002">
    <property type="protein sequence ID" value="RDX01266.1"/>
    <property type="molecule type" value="Genomic_DNA"/>
</dbReference>
<dbReference type="PANTHER" id="PTHR38761">
    <property type="entry name" value="GLUTAMATE--CYSTEINE LIGASE"/>
    <property type="match status" value="1"/>
</dbReference>
<keyword evidence="9" id="KW-0460">Magnesium</keyword>
<evidence type="ECO:0000256" key="9">
    <source>
        <dbReference type="ARBA" id="ARBA00022842"/>
    </source>
</evidence>
<dbReference type="Gene3D" id="3.30.1490.20">
    <property type="entry name" value="ATP-grasp fold, A domain"/>
    <property type="match status" value="1"/>
</dbReference>
<dbReference type="InterPro" id="IPR007370">
    <property type="entry name" value="Glu_cys_ligase"/>
</dbReference>
<keyword evidence="16" id="KW-1185">Reference proteome</keyword>
<evidence type="ECO:0000256" key="4">
    <source>
        <dbReference type="ARBA" id="ARBA00022598"/>
    </source>
</evidence>
<dbReference type="AlphaFoldDB" id="A0A3D8TTW1"/>
<evidence type="ECO:0000256" key="8">
    <source>
        <dbReference type="ARBA" id="ARBA00022840"/>
    </source>
</evidence>
<dbReference type="InterPro" id="IPR006334">
    <property type="entry name" value="Glut_cys_ligase"/>
</dbReference>
<evidence type="ECO:0000256" key="11">
    <source>
        <dbReference type="ARBA" id="ARBA00023268"/>
    </source>
</evidence>
<dbReference type="InterPro" id="IPR014746">
    <property type="entry name" value="Gln_synth/guanido_kin_cat_dom"/>
</dbReference>
<comment type="pathway">
    <text evidence="13">Sulfur metabolism; glutathione biosynthesis; glutathione from L-cysteine and L-glutamate: step 2/2.</text>
</comment>
<keyword evidence="7 13" id="KW-0547">Nucleotide-binding</keyword>
<dbReference type="NCBIfam" id="TIGR01435">
    <property type="entry name" value="glu_cys_lig_rel"/>
    <property type="match status" value="1"/>
</dbReference>
<dbReference type="SUPFAM" id="SSF56059">
    <property type="entry name" value="Glutathione synthetase ATP-binding domain-like"/>
    <property type="match status" value="1"/>
</dbReference>
<feature type="domain" description="ATP-grasp" evidence="14">
    <location>
        <begin position="523"/>
        <end position="777"/>
    </location>
</feature>
<dbReference type="InterPro" id="IPR020561">
    <property type="entry name" value="PRibGlycinamid_synth_ATP-grasp"/>
</dbReference>
<dbReference type="Proteomes" id="UP000257055">
    <property type="component" value="Unassembled WGS sequence"/>
</dbReference>